<dbReference type="Proteomes" id="UP000499080">
    <property type="component" value="Unassembled WGS sequence"/>
</dbReference>
<evidence type="ECO:0000313" key="2">
    <source>
        <dbReference type="Proteomes" id="UP000499080"/>
    </source>
</evidence>
<comment type="caution">
    <text evidence="1">The sequence shown here is derived from an EMBL/GenBank/DDBJ whole genome shotgun (WGS) entry which is preliminary data.</text>
</comment>
<gene>
    <name evidence="1" type="ORF">AVEN_231623_1</name>
</gene>
<sequence>MSKQAQLDRKAEAGQTLLVELYVGRDYDTLNGLRFQLFIKSLMKDNFNFSSLSPTLESVREHCLRTYLQIQMWLCQLINPLMGLANYQTWSGSNYLHQRSSNTVAFHGNILKMYQKM</sequence>
<accession>A0A4Y2QSU1</accession>
<name>A0A4Y2QSU1_ARAVE</name>
<reference evidence="1 2" key="1">
    <citation type="journal article" date="2019" name="Sci. Rep.">
        <title>Orb-weaving spider Araneus ventricosus genome elucidates the spidroin gene catalogue.</title>
        <authorList>
            <person name="Kono N."/>
            <person name="Nakamura H."/>
            <person name="Ohtoshi R."/>
            <person name="Moran D.A.P."/>
            <person name="Shinohara A."/>
            <person name="Yoshida Y."/>
            <person name="Fujiwara M."/>
            <person name="Mori M."/>
            <person name="Tomita M."/>
            <person name="Arakawa K."/>
        </authorList>
    </citation>
    <scope>NUCLEOTIDE SEQUENCE [LARGE SCALE GENOMIC DNA]</scope>
</reference>
<keyword evidence="2" id="KW-1185">Reference proteome</keyword>
<proteinExistence type="predicted"/>
<organism evidence="1 2">
    <name type="scientific">Araneus ventricosus</name>
    <name type="common">Orbweaver spider</name>
    <name type="synonym">Epeira ventricosa</name>
    <dbReference type="NCBI Taxonomy" id="182803"/>
    <lineage>
        <taxon>Eukaryota</taxon>
        <taxon>Metazoa</taxon>
        <taxon>Ecdysozoa</taxon>
        <taxon>Arthropoda</taxon>
        <taxon>Chelicerata</taxon>
        <taxon>Arachnida</taxon>
        <taxon>Araneae</taxon>
        <taxon>Araneomorphae</taxon>
        <taxon>Entelegynae</taxon>
        <taxon>Araneoidea</taxon>
        <taxon>Araneidae</taxon>
        <taxon>Araneus</taxon>
    </lineage>
</organism>
<dbReference type="EMBL" id="BGPR01014716">
    <property type="protein sequence ID" value="GBN66393.1"/>
    <property type="molecule type" value="Genomic_DNA"/>
</dbReference>
<protein>
    <submittedName>
        <fullName evidence="1">Uncharacterized protein</fullName>
    </submittedName>
</protein>
<evidence type="ECO:0000313" key="1">
    <source>
        <dbReference type="EMBL" id="GBN66393.1"/>
    </source>
</evidence>
<dbReference type="AlphaFoldDB" id="A0A4Y2QSU1"/>